<dbReference type="PANTHER" id="PTHR32322">
    <property type="entry name" value="INNER MEMBRANE TRANSPORTER"/>
    <property type="match status" value="1"/>
</dbReference>
<dbReference type="EMBL" id="CP022684">
    <property type="protein sequence ID" value="AUM13993.1"/>
    <property type="molecule type" value="Genomic_DNA"/>
</dbReference>
<comment type="similarity">
    <text evidence="2">Belongs to the EamA transporter family.</text>
</comment>
<dbReference type="GO" id="GO:0016020">
    <property type="term" value="C:membrane"/>
    <property type="evidence" value="ECO:0007669"/>
    <property type="project" value="UniProtKB-SubCell"/>
</dbReference>
<dbReference type="PANTHER" id="PTHR32322:SF2">
    <property type="entry name" value="EAMA DOMAIN-CONTAINING PROTEIN"/>
    <property type="match status" value="1"/>
</dbReference>
<dbReference type="AlphaFoldDB" id="A0A2K9LNZ7"/>
<evidence type="ECO:0000256" key="1">
    <source>
        <dbReference type="ARBA" id="ARBA00004141"/>
    </source>
</evidence>
<protein>
    <recommendedName>
        <fullName evidence="7">EamA domain-containing protein</fullName>
    </recommendedName>
</protein>
<sequence length="299" mass="32086">MSVPAAYLAVVLVWSTTPLGVQWSSQGLSPLAGALSRMFLAAIIGWIAARLLKVVVPWHRQAIKTYAVSNIGLFFGLMSVYIGAKYISSGMISVLFGLSPIASAVMARFLLKEPPFSLAKWMAILTGVSGLLVIFSQDVAFTERAYTGFALVGVGMLCFSLSGVLIKREATTLHPLAQTVGSLTLATPLYLLAGMVFGLEVDSPQPRAIAAILYLTLFGSFIGFFCYFYILKHMQASSVALVTLITPVIAISLGVMLNGETVTENLIIGTAMICTCLLLFYWGDLLLGRIGLRVGRISN</sequence>
<gene>
    <name evidence="8" type="ORF">Kalk_16835</name>
</gene>
<dbReference type="RefSeq" id="WP_101895368.1">
    <property type="nucleotide sequence ID" value="NZ_CP022684.1"/>
</dbReference>
<feature type="transmembrane region" description="Helical" evidence="6">
    <location>
        <begin position="90"/>
        <end position="111"/>
    </location>
</feature>
<keyword evidence="9" id="KW-1185">Reference proteome</keyword>
<evidence type="ECO:0000259" key="7">
    <source>
        <dbReference type="Pfam" id="PF00892"/>
    </source>
</evidence>
<feature type="domain" description="EamA" evidence="7">
    <location>
        <begin position="8"/>
        <end position="135"/>
    </location>
</feature>
<evidence type="ECO:0000313" key="9">
    <source>
        <dbReference type="Proteomes" id="UP000235116"/>
    </source>
</evidence>
<dbReference type="InterPro" id="IPR037185">
    <property type="entry name" value="EmrE-like"/>
</dbReference>
<feature type="transmembrane region" description="Helical" evidence="6">
    <location>
        <begin position="34"/>
        <end position="53"/>
    </location>
</feature>
<feature type="transmembrane region" description="Helical" evidence="6">
    <location>
        <begin position="148"/>
        <end position="166"/>
    </location>
</feature>
<reference evidence="9" key="1">
    <citation type="submission" date="2017-08" db="EMBL/GenBank/DDBJ databases">
        <title>Direct submision.</title>
        <authorList>
            <person name="Kim S.-J."/>
            <person name="Rhee S.-K."/>
        </authorList>
    </citation>
    <scope>NUCLEOTIDE SEQUENCE [LARGE SCALE GENOMIC DNA]</scope>
    <source>
        <strain evidence="9">GI5</strain>
    </source>
</reference>
<evidence type="ECO:0000256" key="2">
    <source>
        <dbReference type="ARBA" id="ARBA00007362"/>
    </source>
</evidence>
<dbReference type="Proteomes" id="UP000235116">
    <property type="component" value="Chromosome"/>
</dbReference>
<dbReference type="KEGG" id="kak:Kalk_16835"/>
<dbReference type="InterPro" id="IPR000620">
    <property type="entry name" value="EamA_dom"/>
</dbReference>
<comment type="subcellular location">
    <subcellularLocation>
        <location evidence="1">Membrane</location>
        <topology evidence="1">Multi-pass membrane protein</topology>
    </subcellularLocation>
</comment>
<name>A0A2K9LNZ7_9GAMM</name>
<dbReference type="Pfam" id="PF00892">
    <property type="entry name" value="EamA"/>
    <property type="match status" value="2"/>
</dbReference>
<feature type="domain" description="EamA" evidence="7">
    <location>
        <begin position="149"/>
        <end position="281"/>
    </location>
</feature>
<dbReference type="SUPFAM" id="SSF103481">
    <property type="entry name" value="Multidrug resistance efflux transporter EmrE"/>
    <property type="match status" value="2"/>
</dbReference>
<accession>A0A2K9LNZ7</accession>
<evidence type="ECO:0000256" key="6">
    <source>
        <dbReference type="SAM" id="Phobius"/>
    </source>
</evidence>
<keyword evidence="3 6" id="KW-0812">Transmembrane</keyword>
<feature type="transmembrane region" description="Helical" evidence="6">
    <location>
        <begin position="118"/>
        <end position="136"/>
    </location>
</feature>
<feature type="transmembrane region" description="Helical" evidence="6">
    <location>
        <begin position="178"/>
        <end position="199"/>
    </location>
</feature>
<evidence type="ECO:0000313" key="8">
    <source>
        <dbReference type="EMBL" id="AUM13993.1"/>
    </source>
</evidence>
<organism evidence="8 9">
    <name type="scientific">Ketobacter alkanivorans</name>
    <dbReference type="NCBI Taxonomy" id="1917421"/>
    <lineage>
        <taxon>Bacteria</taxon>
        <taxon>Pseudomonadati</taxon>
        <taxon>Pseudomonadota</taxon>
        <taxon>Gammaproteobacteria</taxon>
        <taxon>Pseudomonadales</taxon>
        <taxon>Ketobacteraceae</taxon>
        <taxon>Ketobacter</taxon>
    </lineage>
</organism>
<feature type="transmembrane region" description="Helical" evidence="6">
    <location>
        <begin position="65"/>
        <end position="84"/>
    </location>
</feature>
<feature type="transmembrane region" description="Helical" evidence="6">
    <location>
        <begin position="238"/>
        <end position="259"/>
    </location>
</feature>
<feature type="transmembrane region" description="Helical" evidence="6">
    <location>
        <begin position="265"/>
        <end position="287"/>
    </location>
</feature>
<feature type="transmembrane region" description="Helical" evidence="6">
    <location>
        <begin position="211"/>
        <end position="231"/>
    </location>
</feature>
<evidence type="ECO:0000256" key="5">
    <source>
        <dbReference type="ARBA" id="ARBA00023136"/>
    </source>
</evidence>
<keyword evidence="4 6" id="KW-1133">Transmembrane helix</keyword>
<proteinExistence type="inferred from homology"/>
<dbReference type="OrthoDB" id="9776210at2"/>
<keyword evidence="5 6" id="KW-0472">Membrane</keyword>
<evidence type="ECO:0000256" key="3">
    <source>
        <dbReference type="ARBA" id="ARBA00022692"/>
    </source>
</evidence>
<dbReference type="InterPro" id="IPR050638">
    <property type="entry name" value="AA-Vitamin_Transporters"/>
</dbReference>
<evidence type="ECO:0000256" key="4">
    <source>
        <dbReference type="ARBA" id="ARBA00022989"/>
    </source>
</evidence>